<reference evidence="4" key="2">
    <citation type="submission" date="2020-05" db="EMBL/GenBank/DDBJ databases">
        <authorList>
            <person name="Kim H.-S."/>
            <person name="Proctor R.H."/>
            <person name="Brown D.W."/>
        </authorList>
    </citation>
    <scope>NUCLEOTIDE SEQUENCE</scope>
    <source>
        <strain evidence="4">NRRL 22465</strain>
    </source>
</reference>
<evidence type="ECO:0000313" key="4">
    <source>
        <dbReference type="EMBL" id="KAF4983764.1"/>
    </source>
</evidence>
<feature type="domain" description="Cwf19-like C-terminal" evidence="3">
    <location>
        <begin position="301"/>
        <end position="431"/>
    </location>
</feature>
<proteinExistence type="predicted"/>
<dbReference type="GO" id="GO:0061632">
    <property type="term" value="F:RNA lariat debranching enzyme activator activity"/>
    <property type="evidence" value="ECO:0007669"/>
    <property type="project" value="TreeGrafter"/>
</dbReference>
<evidence type="ECO:0000256" key="1">
    <source>
        <dbReference type="SAM" id="MobiDB-lite"/>
    </source>
</evidence>
<dbReference type="InterPro" id="IPR006767">
    <property type="entry name" value="Cwf19-like_C_dom-2"/>
</dbReference>
<dbReference type="GO" id="GO:0071014">
    <property type="term" value="C:post-mRNA release spliceosomal complex"/>
    <property type="evidence" value="ECO:0007669"/>
    <property type="project" value="TreeGrafter"/>
</dbReference>
<accession>A0A8H4UU97</accession>
<evidence type="ECO:0008006" key="6">
    <source>
        <dbReference type="Google" id="ProtNLM"/>
    </source>
</evidence>
<dbReference type="PANTHER" id="PTHR12072:SF4">
    <property type="entry name" value="CWF19-LIKE PROTEIN 1"/>
    <property type="match status" value="1"/>
</dbReference>
<dbReference type="Pfam" id="PF04676">
    <property type="entry name" value="CwfJ_C_2"/>
    <property type="match status" value="1"/>
</dbReference>
<reference evidence="4" key="1">
    <citation type="journal article" date="2020" name="BMC Genomics">
        <title>Correction to: Identification and distribution of gene clusters required for synthesis of sphingolipid metabolism inhibitors in diverse species of the filamentous fungus Fusarium.</title>
        <authorList>
            <person name="Kim H.S."/>
            <person name="Lohmar J.M."/>
            <person name="Busman M."/>
            <person name="Brown D.W."/>
            <person name="Naumann T.A."/>
            <person name="Divon H.H."/>
            <person name="Lysoe E."/>
            <person name="Uhlig S."/>
            <person name="Proctor R.H."/>
        </authorList>
    </citation>
    <scope>NUCLEOTIDE SEQUENCE</scope>
    <source>
        <strain evidence="4">NRRL 22465</strain>
    </source>
</reference>
<evidence type="ECO:0000259" key="3">
    <source>
        <dbReference type="Pfam" id="PF04677"/>
    </source>
</evidence>
<evidence type="ECO:0000313" key="5">
    <source>
        <dbReference type="Proteomes" id="UP000635477"/>
    </source>
</evidence>
<dbReference type="InterPro" id="IPR006768">
    <property type="entry name" value="Cwf19-like_C_dom-1"/>
</dbReference>
<dbReference type="AlphaFoldDB" id="A0A8H4UU97"/>
<feature type="region of interest" description="Disordered" evidence="1">
    <location>
        <begin position="253"/>
        <end position="302"/>
    </location>
</feature>
<organism evidence="4 5">
    <name type="scientific">Fusarium zealandicum</name>
    <dbReference type="NCBI Taxonomy" id="1053134"/>
    <lineage>
        <taxon>Eukaryota</taxon>
        <taxon>Fungi</taxon>
        <taxon>Dikarya</taxon>
        <taxon>Ascomycota</taxon>
        <taxon>Pezizomycotina</taxon>
        <taxon>Sordariomycetes</taxon>
        <taxon>Hypocreomycetidae</taxon>
        <taxon>Hypocreales</taxon>
        <taxon>Nectriaceae</taxon>
        <taxon>Fusarium</taxon>
        <taxon>Fusarium staphyleae species complex</taxon>
    </lineage>
</organism>
<sequence>MDAPKIIVMGSLEGKLEPAFKKLATLHSKNNFTMAILTGDVFSSTQDDETVTMLLDGTIEAPLPTYFTIGNHPLPPRIAAKVEADEEICPNLHFLGKRSTTKTSEGVRIVALGGQLDANLVAGQSKEQHLPFHTVDDAKGLRGANSADILLTSMWPSGVWNGSQVALDPTQQASIAISEPIAELCAALKPRYHLSVSPTGFFYEREPFVHPTEKDTDNPAVTRFISMAPYGNDAKAKTMYAFSLNKGDVSIPVGATASPFNPKSKKRAPKDDSYSRHGQDDHDRGFRGRRQKHRHRSPPPGPDRCYFCLSNPNLSAHMCCSIGDDAYISTAKGPLPTSSTFAGQGLPFPAHFIIIPLPHNPTIPSIGPVSDPADEAVKTYNEMTRFREAIQAMIATKSSHKLGVVTWEISRERNVHLIWQLLPLSADLIQKGVAEAAFRVEAENQSLPAFSARDLSLAQQAESGGDFFRVWLWADDGEDRIKGKALVMPLPTDTRFDLQFGRRVLAKLLALEDRLVWKDCEQTVDEETKDVEAFREAFKDWDFTLQDGDEAAA</sequence>
<feature type="domain" description="Cwf19-like protein C-terminal" evidence="2">
    <location>
        <begin position="459"/>
        <end position="544"/>
    </location>
</feature>
<dbReference type="EMBL" id="JABEYC010000050">
    <property type="protein sequence ID" value="KAF4983764.1"/>
    <property type="molecule type" value="Genomic_DNA"/>
</dbReference>
<comment type="caution">
    <text evidence="4">The sequence shown here is derived from an EMBL/GenBank/DDBJ whole genome shotgun (WGS) entry which is preliminary data.</text>
</comment>
<dbReference type="InterPro" id="IPR040194">
    <property type="entry name" value="Cwf19-like"/>
</dbReference>
<dbReference type="SUPFAM" id="SSF56300">
    <property type="entry name" value="Metallo-dependent phosphatases"/>
    <property type="match status" value="1"/>
</dbReference>
<gene>
    <name evidence="4" type="ORF">FZEAL_887</name>
</gene>
<dbReference type="Pfam" id="PF04677">
    <property type="entry name" value="CwfJ_C_1"/>
    <property type="match status" value="1"/>
</dbReference>
<dbReference type="GO" id="GO:0000398">
    <property type="term" value="P:mRNA splicing, via spliceosome"/>
    <property type="evidence" value="ECO:0007669"/>
    <property type="project" value="TreeGrafter"/>
</dbReference>
<dbReference type="CDD" id="cd07380">
    <property type="entry name" value="MPP_CWF19_N"/>
    <property type="match status" value="1"/>
</dbReference>
<name>A0A8H4UU97_9HYPO</name>
<evidence type="ECO:0000259" key="2">
    <source>
        <dbReference type="Pfam" id="PF04676"/>
    </source>
</evidence>
<dbReference type="OrthoDB" id="444325at2759"/>
<dbReference type="PANTHER" id="PTHR12072">
    <property type="entry name" value="CWF19, CELL CYCLE CONTROL PROTEIN"/>
    <property type="match status" value="1"/>
</dbReference>
<feature type="compositionally biased region" description="Basic and acidic residues" evidence="1">
    <location>
        <begin position="269"/>
        <end position="286"/>
    </location>
</feature>
<dbReference type="Proteomes" id="UP000635477">
    <property type="component" value="Unassembled WGS sequence"/>
</dbReference>
<dbReference type="InterPro" id="IPR029052">
    <property type="entry name" value="Metallo-depent_PP-like"/>
</dbReference>
<feature type="compositionally biased region" description="Basic residues" evidence="1">
    <location>
        <begin position="287"/>
        <end position="297"/>
    </location>
</feature>
<keyword evidence="5" id="KW-1185">Reference proteome</keyword>
<protein>
    <recommendedName>
        <fullName evidence="6">CwfJ domain-containing protein</fullName>
    </recommendedName>
</protein>